<dbReference type="EMBL" id="DS113758">
    <property type="protein sequence ID" value="EAX96434.1"/>
    <property type="molecule type" value="Genomic_DNA"/>
</dbReference>
<accession>A2FF67</accession>
<evidence type="ECO:0000313" key="3">
    <source>
        <dbReference type="Proteomes" id="UP000001542"/>
    </source>
</evidence>
<dbReference type="InParanoid" id="A2FF67"/>
<organism evidence="2 3">
    <name type="scientific">Trichomonas vaginalis (strain ATCC PRA-98 / G3)</name>
    <dbReference type="NCBI Taxonomy" id="412133"/>
    <lineage>
        <taxon>Eukaryota</taxon>
        <taxon>Metamonada</taxon>
        <taxon>Parabasalia</taxon>
        <taxon>Trichomonadida</taxon>
        <taxon>Trichomonadidae</taxon>
        <taxon>Trichomonas</taxon>
    </lineage>
</organism>
<feature type="region of interest" description="Disordered" evidence="1">
    <location>
        <begin position="134"/>
        <end position="191"/>
    </location>
</feature>
<dbReference type="AlphaFoldDB" id="A2FF67"/>
<gene>
    <name evidence="2" type="ORF">TVAG_284040</name>
</gene>
<feature type="region of interest" description="Disordered" evidence="1">
    <location>
        <begin position="41"/>
        <end position="76"/>
    </location>
</feature>
<dbReference type="KEGG" id="tva:4754203"/>
<sequence>MSYSRAKSDLSNSSVKFGSQRATSVPNEKYYTVLSEQPQQPFGFGSQAPARPEARFPDVPGPGRYEPRPSSFHVESIRGHGLGFTSKIRRRLEWPSKAMKTPAPSQYTPEKHSSELKITISPILQRRCLCYPDEKEASQTPGPSDYTIAPPQKRKAPSSVFKSRSDRSIWGIPEKPKPRFDGRTLIVPGFH</sequence>
<feature type="region of interest" description="Disordered" evidence="1">
    <location>
        <begin position="93"/>
        <end position="113"/>
    </location>
</feature>
<reference evidence="2" key="1">
    <citation type="submission" date="2006-10" db="EMBL/GenBank/DDBJ databases">
        <authorList>
            <person name="Amadeo P."/>
            <person name="Zhao Q."/>
            <person name="Wortman J."/>
            <person name="Fraser-Liggett C."/>
            <person name="Carlton J."/>
        </authorList>
    </citation>
    <scope>NUCLEOTIDE SEQUENCE</scope>
    <source>
        <strain evidence="2">G3</strain>
    </source>
</reference>
<dbReference type="Pfam" id="PF07004">
    <property type="entry name" value="SHIPPO-rpt"/>
    <property type="match status" value="2"/>
</dbReference>
<dbReference type="Proteomes" id="UP000001542">
    <property type="component" value="Unassembled WGS sequence"/>
</dbReference>
<dbReference type="OrthoDB" id="10444312at2759"/>
<name>A2FF67_TRIV3</name>
<keyword evidence="3" id="KW-1185">Reference proteome</keyword>
<dbReference type="VEuPathDB" id="TrichDB:TVAGG3_1078230"/>
<evidence type="ECO:0000256" key="1">
    <source>
        <dbReference type="SAM" id="MobiDB-lite"/>
    </source>
</evidence>
<protein>
    <submittedName>
        <fullName evidence="2">Uncharacterized protein</fullName>
    </submittedName>
</protein>
<dbReference type="VEuPathDB" id="TrichDB:TVAG_284040"/>
<dbReference type="RefSeq" id="XP_001309364.1">
    <property type="nucleotide sequence ID" value="XM_001309363.1"/>
</dbReference>
<proteinExistence type="predicted"/>
<feature type="region of interest" description="Disordered" evidence="1">
    <location>
        <begin position="1"/>
        <end position="23"/>
    </location>
</feature>
<dbReference type="InterPro" id="IPR010736">
    <property type="entry name" value="SHIPPO-rpt"/>
</dbReference>
<reference evidence="2" key="2">
    <citation type="journal article" date="2007" name="Science">
        <title>Draft genome sequence of the sexually transmitted pathogen Trichomonas vaginalis.</title>
        <authorList>
            <person name="Carlton J.M."/>
            <person name="Hirt R.P."/>
            <person name="Silva J.C."/>
            <person name="Delcher A.L."/>
            <person name="Schatz M."/>
            <person name="Zhao Q."/>
            <person name="Wortman J.R."/>
            <person name="Bidwell S.L."/>
            <person name="Alsmark U.C.M."/>
            <person name="Besteiro S."/>
            <person name="Sicheritz-Ponten T."/>
            <person name="Noel C.J."/>
            <person name="Dacks J.B."/>
            <person name="Foster P.G."/>
            <person name="Simillion C."/>
            <person name="Van de Peer Y."/>
            <person name="Miranda-Saavedra D."/>
            <person name="Barton G.J."/>
            <person name="Westrop G.D."/>
            <person name="Mueller S."/>
            <person name="Dessi D."/>
            <person name="Fiori P.L."/>
            <person name="Ren Q."/>
            <person name="Paulsen I."/>
            <person name="Zhang H."/>
            <person name="Bastida-Corcuera F.D."/>
            <person name="Simoes-Barbosa A."/>
            <person name="Brown M.T."/>
            <person name="Hayes R.D."/>
            <person name="Mukherjee M."/>
            <person name="Okumura C.Y."/>
            <person name="Schneider R."/>
            <person name="Smith A.J."/>
            <person name="Vanacova S."/>
            <person name="Villalvazo M."/>
            <person name="Haas B.J."/>
            <person name="Pertea M."/>
            <person name="Feldblyum T.V."/>
            <person name="Utterback T.R."/>
            <person name="Shu C.L."/>
            <person name="Osoegawa K."/>
            <person name="de Jong P.J."/>
            <person name="Hrdy I."/>
            <person name="Horvathova L."/>
            <person name="Zubacova Z."/>
            <person name="Dolezal P."/>
            <person name="Malik S.B."/>
            <person name="Logsdon J.M. Jr."/>
            <person name="Henze K."/>
            <person name="Gupta A."/>
            <person name="Wang C.C."/>
            <person name="Dunne R.L."/>
            <person name="Upcroft J.A."/>
            <person name="Upcroft P."/>
            <person name="White O."/>
            <person name="Salzberg S.L."/>
            <person name="Tang P."/>
            <person name="Chiu C.-H."/>
            <person name="Lee Y.-S."/>
            <person name="Embley T.M."/>
            <person name="Coombs G.H."/>
            <person name="Mottram J.C."/>
            <person name="Tachezy J."/>
            <person name="Fraser-Liggett C.M."/>
            <person name="Johnson P.J."/>
        </authorList>
    </citation>
    <scope>NUCLEOTIDE SEQUENCE [LARGE SCALE GENOMIC DNA]</scope>
    <source>
        <strain evidence="2">G3</strain>
    </source>
</reference>
<evidence type="ECO:0000313" key="2">
    <source>
        <dbReference type="EMBL" id="EAX96434.1"/>
    </source>
</evidence>